<gene>
    <name evidence="1" type="ORF">AK830_g9558</name>
</gene>
<dbReference type="Proteomes" id="UP000050424">
    <property type="component" value="Unassembled WGS sequence"/>
</dbReference>
<evidence type="ECO:0008006" key="3">
    <source>
        <dbReference type="Google" id="ProtNLM"/>
    </source>
</evidence>
<proteinExistence type="predicted"/>
<organism evidence="1 2">
    <name type="scientific">Neonectria ditissima</name>
    <dbReference type="NCBI Taxonomy" id="78410"/>
    <lineage>
        <taxon>Eukaryota</taxon>
        <taxon>Fungi</taxon>
        <taxon>Dikarya</taxon>
        <taxon>Ascomycota</taxon>
        <taxon>Pezizomycotina</taxon>
        <taxon>Sordariomycetes</taxon>
        <taxon>Hypocreomycetidae</taxon>
        <taxon>Hypocreales</taxon>
        <taxon>Nectriaceae</taxon>
        <taxon>Neonectria</taxon>
    </lineage>
</organism>
<evidence type="ECO:0000313" key="2">
    <source>
        <dbReference type="Proteomes" id="UP000050424"/>
    </source>
</evidence>
<keyword evidence="2" id="KW-1185">Reference proteome</keyword>
<dbReference type="EMBL" id="LKCW01000181">
    <property type="protein sequence ID" value="KPM36986.1"/>
    <property type="molecule type" value="Genomic_DNA"/>
</dbReference>
<protein>
    <recommendedName>
        <fullName evidence="3">F-box domain-containing protein</fullName>
    </recommendedName>
</protein>
<dbReference type="InterPro" id="IPR038883">
    <property type="entry name" value="AN11006-like"/>
</dbReference>
<reference evidence="1 2" key="1">
    <citation type="submission" date="2015-09" db="EMBL/GenBank/DDBJ databases">
        <title>Draft genome of a European isolate of the apple canker pathogen Neonectria ditissima.</title>
        <authorList>
            <person name="Gomez-Cortecero A."/>
            <person name="Harrison R.J."/>
            <person name="Armitage A.D."/>
        </authorList>
    </citation>
    <scope>NUCLEOTIDE SEQUENCE [LARGE SCALE GENOMIC DNA]</scope>
    <source>
        <strain evidence="1 2">R09/05</strain>
    </source>
</reference>
<accession>A0A0P7BC47</accession>
<comment type="caution">
    <text evidence="1">The sequence shown here is derived from an EMBL/GenBank/DDBJ whole genome shotgun (WGS) entry which is preliminary data.</text>
</comment>
<name>A0A0P7BC47_9HYPO</name>
<dbReference type="PANTHER" id="PTHR42085">
    <property type="entry name" value="F-BOX DOMAIN-CONTAINING PROTEIN"/>
    <property type="match status" value="1"/>
</dbReference>
<dbReference type="OrthoDB" id="2951834at2759"/>
<dbReference type="AlphaFoldDB" id="A0A0P7BC47"/>
<evidence type="ECO:0000313" key="1">
    <source>
        <dbReference type="EMBL" id="KPM36986.1"/>
    </source>
</evidence>
<dbReference type="PANTHER" id="PTHR42085:SF4">
    <property type="entry name" value="F-BOX DOMAIN-CONTAINING PROTEIN"/>
    <property type="match status" value="1"/>
</dbReference>
<sequence>MDSETTTAPSSHPIGFMDLPVEIRLEVYQHLFHLPAFKQFSRGEDTKASIHAGLLRTNRQINAEASPLLYSENTFLAHPTLLATFPRLRARYGPIKEATVLPRIRRFHVQVRLDCDLPYDQAAVTKSFSGVDELSVDVVQSMYLGVGHRNLHKFEGVRGVKRAHIAGSTTGFEDYVRWLEVVMMSEPGTQFEEFKPSQVGWADRLATIHF</sequence>